<name>A0A9N8W3L3_9GLOM</name>
<keyword evidence="2" id="KW-1185">Reference proteome</keyword>
<sequence>MHEDKHEDNFTVNKIDVNECDVNEYNININKVLVEAEEEPNFEHINNYILQIPEIVYQITSIDTRSISNQSVLQFLDAAYAEFIDLVLTHHFSNSTENDILK</sequence>
<organism evidence="1 2">
    <name type="scientific">Funneliformis caledonium</name>
    <dbReference type="NCBI Taxonomy" id="1117310"/>
    <lineage>
        <taxon>Eukaryota</taxon>
        <taxon>Fungi</taxon>
        <taxon>Fungi incertae sedis</taxon>
        <taxon>Mucoromycota</taxon>
        <taxon>Glomeromycotina</taxon>
        <taxon>Glomeromycetes</taxon>
        <taxon>Glomerales</taxon>
        <taxon>Glomeraceae</taxon>
        <taxon>Funneliformis</taxon>
    </lineage>
</organism>
<evidence type="ECO:0000313" key="2">
    <source>
        <dbReference type="Proteomes" id="UP000789570"/>
    </source>
</evidence>
<dbReference type="EMBL" id="CAJVPQ010000314">
    <property type="protein sequence ID" value="CAG8469712.1"/>
    <property type="molecule type" value="Genomic_DNA"/>
</dbReference>
<accession>A0A9N8W3L3</accession>
<dbReference type="OrthoDB" id="2439173at2759"/>
<dbReference type="AlphaFoldDB" id="A0A9N8W3L3"/>
<gene>
    <name evidence="1" type="ORF">FCALED_LOCUS2160</name>
</gene>
<proteinExistence type="predicted"/>
<evidence type="ECO:0000313" key="1">
    <source>
        <dbReference type="EMBL" id="CAG8469712.1"/>
    </source>
</evidence>
<reference evidence="1" key="1">
    <citation type="submission" date="2021-06" db="EMBL/GenBank/DDBJ databases">
        <authorList>
            <person name="Kallberg Y."/>
            <person name="Tangrot J."/>
            <person name="Rosling A."/>
        </authorList>
    </citation>
    <scope>NUCLEOTIDE SEQUENCE</scope>
    <source>
        <strain evidence="1">UK204</strain>
    </source>
</reference>
<protein>
    <submittedName>
        <fullName evidence="1">9735_t:CDS:1</fullName>
    </submittedName>
</protein>
<dbReference type="Proteomes" id="UP000789570">
    <property type="component" value="Unassembled WGS sequence"/>
</dbReference>
<comment type="caution">
    <text evidence="1">The sequence shown here is derived from an EMBL/GenBank/DDBJ whole genome shotgun (WGS) entry which is preliminary data.</text>
</comment>